<dbReference type="InterPro" id="IPR016163">
    <property type="entry name" value="Ald_DH_C"/>
</dbReference>
<evidence type="ECO:0000313" key="6">
    <source>
        <dbReference type="Proteomes" id="UP000323300"/>
    </source>
</evidence>
<keyword evidence="6" id="KW-1185">Reference proteome</keyword>
<dbReference type="InterPro" id="IPR016161">
    <property type="entry name" value="Ald_DH/histidinol_DH"/>
</dbReference>
<gene>
    <name evidence="5" type="ORF">SAMN04488498_101576</name>
</gene>
<dbReference type="InterPro" id="IPR015590">
    <property type="entry name" value="Aldehyde_DH_dom"/>
</dbReference>
<dbReference type="InterPro" id="IPR016162">
    <property type="entry name" value="Ald_DH_N"/>
</dbReference>
<proteinExistence type="inferred from homology"/>
<evidence type="ECO:0000259" key="4">
    <source>
        <dbReference type="Pfam" id="PF00171"/>
    </source>
</evidence>
<evidence type="ECO:0000256" key="1">
    <source>
        <dbReference type="ARBA" id="ARBA00009986"/>
    </source>
</evidence>
<evidence type="ECO:0000256" key="3">
    <source>
        <dbReference type="SAM" id="MobiDB-lite"/>
    </source>
</evidence>
<dbReference type="EMBL" id="FOSL01000001">
    <property type="protein sequence ID" value="SFJ96373.1"/>
    <property type="molecule type" value="Genomic_DNA"/>
</dbReference>
<dbReference type="SUPFAM" id="SSF53720">
    <property type="entry name" value="ALDH-like"/>
    <property type="match status" value="1"/>
</dbReference>
<evidence type="ECO:0000256" key="2">
    <source>
        <dbReference type="ARBA" id="ARBA00023002"/>
    </source>
</evidence>
<feature type="domain" description="Aldehyde dehydrogenase" evidence="4">
    <location>
        <begin position="15"/>
        <end position="477"/>
    </location>
</feature>
<dbReference type="Gene3D" id="3.40.309.10">
    <property type="entry name" value="Aldehyde Dehydrogenase, Chain A, domain 2"/>
    <property type="match status" value="1"/>
</dbReference>
<keyword evidence="2" id="KW-0560">Oxidoreductase</keyword>
<dbReference type="AlphaFoldDB" id="A0A1I3VN06"/>
<name>A0A1I3VN06_9HYPH</name>
<dbReference type="OrthoDB" id="9802947at2"/>
<dbReference type="Gene3D" id="3.40.605.10">
    <property type="entry name" value="Aldehyde Dehydrogenase, Chain A, domain 1"/>
    <property type="match status" value="1"/>
</dbReference>
<dbReference type="PANTHER" id="PTHR11699">
    <property type="entry name" value="ALDEHYDE DEHYDROGENASE-RELATED"/>
    <property type="match status" value="1"/>
</dbReference>
<feature type="region of interest" description="Disordered" evidence="3">
    <location>
        <begin position="488"/>
        <end position="508"/>
    </location>
</feature>
<dbReference type="GO" id="GO:0016620">
    <property type="term" value="F:oxidoreductase activity, acting on the aldehyde or oxo group of donors, NAD or NADP as acceptor"/>
    <property type="evidence" value="ECO:0007669"/>
    <property type="project" value="InterPro"/>
</dbReference>
<reference evidence="5 6" key="1">
    <citation type="submission" date="2016-10" db="EMBL/GenBank/DDBJ databases">
        <authorList>
            <person name="Varghese N."/>
            <person name="Submissions S."/>
        </authorList>
    </citation>
    <scope>NUCLEOTIDE SEQUENCE [LARGE SCALE GENOMIC DNA]</scope>
    <source>
        <strain evidence="5 6">DSM 21822</strain>
    </source>
</reference>
<sequence>MTSQLKARHWIDGEWMDAKDRRESVNPATGEPIGSYTEATQAEATKAIEAALRAFQETEWSENRRLRAKVLNDMADRFEARTQDLVEILALENGKVKPEGQFEVSMVPSKLRFYAALTLTDFGRAVETAAGRYTTTLREPAGVAGIIAPWNSPVVLFIRSLAPALAAGCTTVGKLPGFTAQTNARMCEVFSEVKDLPKGVVNVFTESGSAGARMLIDCPDVPVISLTGSSKTGQAIMAACAKNLKRFSGELGGKTPILLFDDTDLDKALPIVEKALTVFAGQFCMTGSRLLVHRPILDAVRNRLAARLEAVKVGPAADLSSDMGPMINVANVKRVDAMVEAAIAGGAKVVVRGGPIQDGPLAKGAFYRPTLLEIDDHSMPIAQEEVFGPVLVMQAFDTEDEAVALANQSDYGLAASVWSTNIDRPLRIARRIDAGTVWINNWAIVYDETEEGGYKQSGLGRLNGMSAIDDFLEYRTIIQEIDLAASRRQPASAEHAPRRRLAGTVAAQ</sequence>
<dbReference type="FunFam" id="3.40.309.10:FF:000009">
    <property type="entry name" value="Aldehyde dehydrogenase A"/>
    <property type="match status" value="1"/>
</dbReference>
<comment type="similarity">
    <text evidence="1">Belongs to the aldehyde dehydrogenase family.</text>
</comment>
<evidence type="ECO:0000313" key="5">
    <source>
        <dbReference type="EMBL" id="SFJ96373.1"/>
    </source>
</evidence>
<dbReference type="Proteomes" id="UP000323300">
    <property type="component" value="Unassembled WGS sequence"/>
</dbReference>
<dbReference type="Pfam" id="PF00171">
    <property type="entry name" value="Aldedh"/>
    <property type="match status" value="1"/>
</dbReference>
<accession>A0A1I3VN06</accession>
<protein>
    <submittedName>
        <fullName evidence="5">Betaine-aldehyde dehydrogenase</fullName>
    </submittedName>
</protein>
<organism evidence="5 6">
    <name type="scientific">Neomesorhizobium albiziae</name>
    <dbReference type="NCBI Taxonomy" id="335020"/>
    <lineage>
        <taxon>Bacteria</taxon>
        <taxon>Pseudomonadati</taxon>
        <taxon>Pseudomonadota</taxon>
        <taxon>Alphaproteobacteria</taxon>
        <taxon>Hyphomicrobiales</taxon>
        <taxon>Phyllobacteriaceae</taxon>
        <taxon>Neomesorhizobium</taxon>
    </lineage>
</organism>